<sequence length="156" mass="17916">MKYERTQIGWYLIVILLLSLIGISLGYIYQWGDNPLSKNIYQLLFFILILITINFYKLKIRVDESGINISYGIGLISCNINPDKIEEIKVIKTPLLAGFGIRLLPKGTLYNIQGRSAVKVMYSKDNVQKQVSIGSDNPFELKAFLEQRFNVRSHQK</sequence>
<dbReference type="RefSeq" id="WP_379661654.1">
    <property type="nucleotide sequence ID" value="NZ_JBHUDG010000004.1"/>
</dbReference>
<protein>
    <recommendedName>
        <fullName evidence="4">PH domain-containing protein</fullName>
    </recommendedName>
</protein>
<evidence type="ECO:0008006" key="4">
    <source>
        <dbReference type="Google" id="ProtNLM"/>
    </source>
</evidence>
<comment type="caution">
    <text evidence="2">The sequence shown here is derived from an EMBL/GenBank/DDBJ whole genome shotgun (WGS) entry which is preliminary data.</text>
</comment>
<evidence type="ECO:0000313" key="2">
    <source>
        <dbReference type="EMBL" id="MFD1629273.1"/>
    </source>
</evidence>
<keyword evidence="1" id="KW-1133">Transmembrane helix</keyword>
<dbReference type="EMBL" id="JBHUDG010000004">
    <property type="protein sequence ID" value="MFD1629273.1"/>
    <property type="molecule type" value="Genomic_DNA"/>
</dbReference>
<proteinExistence type="predicted"/>
<feature type="transmembrane region" description="Helical" evidence="1">
    <location>
        <begin position="9"/>
        <end position="28"/>
    </location>
</feature>
<name>A0ABW4IAL6_9SPHI</name>
<accession>A0ABW4IAL6</accession>
<dbReference type="Proteomes" id="UP001597118">
    <property type="component" value="Unassembled WGS sequence"/>
</dbReference>
<feature type="transmembrane region" description="Helical" evidence="1">
    <location>
        <begin position="40"/>
        <end position="56"/>
    </location>
</feature>
<evidence type="ECO:0000256" key="1">
    <source>
        <dbReference type="SAM" id="Phobius"/>
    </source>
</evidence>
<reference evidence="3" key="1">
    <citation type="journal article" date="2019" name="Int. J. Syst. Evol. Microbiol.">
        <title>The Global Catalogue of Microorganisms (GCM) 10K type strain sequencing project: providing services to taxonomists for standard genome sequencing and annotation.</title>
        <authorList>
            <consortium name="The Broad Institute Genomics Platform"/>
            <consortium name="The Broad Institute Genome Sequencing Center for Infectious Disease"/>
            <person name="Wu L."/>
            <person name="Ma J."/>
        </authorList>
    </citation>
    <scope>NUCLEOTIDE SEQUENCE [LARGE SCALE GENOMIC DNA]</scope>
    <source>
        <strain evidence="3">CCUG 53762</strain>
    </source>
</reference>
<organism evidence="2 3">
    <name type="scientific">Pseudopedobacter beijingensis</name>
    <dbReference type="NCBI Taxonomy" id="1207056"/>
    <lineage>
        <taxon>Bacteria</taxon>
        <taxon>Pseudomonadati</taxon>
        <taxon>Bacteroidota</taxon>
        <taxon>Sphingobacteriia</taxon>
        <taxon>Sphingobacteriales</taxon>
        <taxon>Sphingobacteriaceae</taxon>
        <taxon>Pseudopedobacter</taxon>
    </lineage>
</organism>
<keyword evidence="1" id="KW-0812">Transmembrane</keyword>
<keyword evidence="3" id="KW-1185">Reference proteome</keyword>
<gene>
    <name evidence="2" type="ORF">ACFSAH_05245</name>
</gene>
<keyword evidence="1" id="KW-0472">Membrane</keyword>
<evidence type="ECO:0000313" key="3">
    <source>
        <dbReference type="Proteomes" id="UP001597118"/>
    </source>
</evidence>